<dbReference type="RefSeq" id="WP_201095211.1">
    <property type="nucleotide sequence ID" value="NZ_CP067393.1"/>
</dbReference>
<dbReference type="AlphaFoldDB" id="A0A974NHN9"/>
<evidence type="ECO:0000313" key="6">
    <source>
        <dbReference type="Proteomes" id="UP000595278"/>
    </source>
</evidence>
<comment type="similarity">
    <text evidence="1">Belongs to the P-Pant transferase superfamily. Gsp/Sfp/HetI/AcpT family.</text>
</comment>
<dbReference type="GO" id="GO:0005829">
    <property type="term" value="C:cytosol"/>
    <property type="evidence" value="ECO:0007669"/>
    <property type="project" value="TreeGrafter"/>
</dbReference>
<dbReference type="KEGG" id="eaz:JHT90_05995"/>
<dbReference type="InterPro" id="IPR037143">
    <property type="entry name" value="4-PPantetheinyl_Trfase_dom_sf"/>
</dbReference>
<dbReference type="Gene3D" id="3.90.470.20">
    <property type="entry name" value="4'-phosphopantetheinyl transferase domain"/>
    <property type="match status" value="2"/>
</dbReference>
<evidence type="ECO:0000256" key="2">
    <source>
        <dbReference type="ARBA" id="ARBA00022679"/>
    </source>
</evidence>
<dbReference type="GO" id="GO:0008897">
    <property type="term" value="F:holo-[acyl-carrier-protein] synthase activity"/>
    <property type="evidence" value="ECO:0007669"/>
    <property type="project" value="InterPro"/>
</dbReference>
<dbReference type="InterPro" id="IPR050559">
    <property type="entry name" value="P-Pant_transferase_sf"/>
</dbReference>
<dbReference type="GO" id="GO:0019878">
    <property type="term" value="P:lysine biosynthetic process via aminoadipic acid"/>
    <property type="evidence" value="ECO:0007669"/>
    <property type="project" value="TreeGrafter"/>
</dbReference>
<feature type="domain" description="4'-phosphopantetheinyl transferase N-terminal" evidence="4">
    <location>
        <begin position="18"/>
        <end position="98"/>
    </location>
</feature>
<dbReference type="PANTHER" id="PTHR12215">
    <property type="entry name" value="PHOSPHOPANTETHEINE TRANSFERASE"/>
    <property type="match status" value="1"/>
</dbReference>
<name>A0A974NHN9_9GAMM</name>
<evidence type="ECO:0000259" key="3">
    <source>
        <dbReference type="Pfam" id="PF01648"/>
    </source>
</evidence>
<sequence length="221" mass="25812">MNYIYCASIKGLEWSHLQSQKKILNSSTQKDLEQFRFNEDKCRSLVGKMLLLYILKKHENFQKNTLPDISYNHYQKPIIDSMQGGFNISHSNSWVVCAYNDQGAIGVDIEKKVPINIHEYKEALTNSEYYSFINNKKLDFFQLWTLKEAIMKAEGSGFFLSPSSFEIPFPFINHSQINIKENNWYLYSQNFQDQYMLSIASAHNTEHETVVIVLQDNILLT</sequence>
<dbReference type="PANTHER" id="PTHR12215:SF10">
    <property type="entry name" value="L-AMINOADIPATE-SEMIALDEHYDE DEHYDROGENASE-PHOSPHOPANTETHEINYL TRANSFERASE"/>
    <property type="match status" value="1"/>
</dbReference>
<keyword evidence="6" id="KW-1185">Reference proteome</keyword>
<dbReference type="Proteomes" id="UP000595278">
    <property type="component" value="Chromosome"/>
</dbReference>
<keyword evidence="2 5" id="KW-0808">Transferase</keyword>
<reference evidence="5 6" key="1">
    <citation type="submission" date="2021-01" db="EMBL/GenBank/DDBJ databases">
        <title>Entomomonas sp. F2A isolated from a house cricket (Acheta domesticus).</title>
        <authorList>
            <person name="Spergser J."/>
            <person name="Busse H.-J."/>
        </authorList>
    </citation>
    <scope>NUCLEOTIDE SEQUENCE [LARGE SCALE GENOMIC DNA]</scope>
    <source>
        <strain evidence="5 6">F2A</strain>
    </source>
</reference>
<gene>
    <name evidence="5" type="ORF">JHT90_05995</name>
</gene>
<feature type="domain" description="4'-phosphopantetheinyl transferase" evidence="3">
    <location>
        <begin position="104"/>
        <end position="198"/>
    </location>
</feature>
<dbReference type="SUPFAM" id="SSF56214">
    <property type="entry name" value="4'-phosphopantetheinyl transferase"/>
    <property type="match status" value="2"/>
</dbReference>
<dbReference type="EMBL" id="CP067393">
    <property type="protein sequence ID" value="QQP86789.1"/>
    <property type="molecule type" value="Genomic_DNA"/>
</dbReference>
<accession>A0A974NHN9</accession>
<evidence type="ECO:0000256" key="1">
    <source>
        <dbReference type="ARBA" id="ARBA00010990"/>
    </source>
</evidence>
<evidence type="ECO:0000259" key="4">
    <source>
        <dbReference type="Pfam" id="PF22624"/>
    </source>
</evidence>
<proteinExistence type="inferred from homology"/>
<protein>
    <submittedName>
        <fullName evidence="5">4'-phosphopantetheinyl transferase superfamily protein</fullName>
    </submittedName>
</protein>
<organism evidence="5 6">
    <name type="scientific">Entomomonas asaccharolytica</name>
    <dbReference type="NCBI Taxonomy" id="2785331"/>
    <lineage>
        <taxon>Bacteria</taxon>
        <taxon>Pseudomonadati</taxon>
        <taxon>Pseudomonadota</taxon>
        <taxon>Gammaproteobacteria</taxon>
        <taxon>Pseudomonadales</taxon>
        <taxon>Pseudomonadaceae</taxon>
        <taxon>Entomomonas</taxon>
    </lineage>
</organism>
<dbReference type="InterPro" id="IPR008278">
    <property type="entry name" value="4-PPantetheinyl_Trfase_dom"/>
</dbReference>
<dbReference type="Pfam" id="PF01648">
    <property type="entry name" value="ACPS"/>
    <property type="match status" value="1"/>
</dbReference>
<dbReference type="Pfam" id="PF22624">
    <property type="entry name" value="AASDHPPT_N"/>
    <property type="match status" value="1"/>
</dbReference>
<dbReference type="InterPro" id="IPR055066">
    <property type="entry name" value="AASDHPPT_N"/>
</dbReference>
<evidence type="ECO:0000313" key="5">
    <source>
        <dbReference type="EMBL" id="QQP86789.1"/>
    </source>
</evidence>
<dbReference type="GO" id="GO:0000287">
    <property type="term" value="F:magnesium ion binding"/>
    <property type="evidence" value="ECO:0007669"/>
    <property type="project" value="InterPro"/>
</dbReference>